<evidence type="ECO:0000313" key="2">
    <source>
        <dbReference type="EnsemblPlants" id="ONIVA11G21520.3"/>
    </source>
</evidence>
<organism evidence="2">
    <name type="scientific">Oryza nivara</name>
    <name type="common">Indian wild rice</name>
    <name type="synonym">Oryza sativa f. spontanea</name>
    <dbReference type="NCBI Taxonomy" id="4536"/>
    <lineage>
        <taxon>Eukaryota</taxon>
        <taxon>Viridiplantae</taxon>
        <taxon>Streptophyta</taxon>
        <taxon>Embryophyta</taxon>
        <taxon>Tracheophyta</taxon>
        <taxon>Spermatophyta</taxon>
        <taxon>Magnoliopsida</taxon>
        <taxon>Liliopsida</taxon>
        <taxon>Poales</taxon>
        <taxon>Poaceae</taxon>
        <taxon>BOP clade</taxon>
        <taxon>Oryzoideae</taxon>
        <taxon>Oryzeae</taxon>
        <taxon>Oryzinae</taxon>
        <taxon>Oryza</taxon>
    </lineage>
</organism>
<dbReference type="CDD" id="cd19094">
    <property type="entry name" value="AKR_Tas-like"/>
    <property type="match status" value="1"/>
</dbReference>
<dbReference type="AlphaFoldDB" id="A0A0E0J4Z0"/>
<feature type="domain" description="NADP-dependent oxidoreductase" evidence="1">
    <location>
        <begin position="46"/>
        <end position="356"/>
    </location>
</feature>
<evidence type="ECO:0000313" key="3">
    <source>
        <dbReference type="Proteomes" id="UP000006591"/>
    </source>
</evidence>
<accession>A0A0E0J4Z0</accession>
<evidence type="ECO:0000259" key="1">
    <source>
        <dbReference type="Pfam" id="PF00248"/>
    </source>
</evidence>
<reference evidence="2" key="1">
    <citation type="submission" date="2015-04" db="UniProtKB">
        <authorList>
            <consortium name="EnsemblPlants"/>
        </authorList>
    </citation>
    <scope>IDENTIFICATION</scope>
    <source>
        <strain evidence="2">SL10</strain>
    </source>
</reference>
<dbReference type="Gene3D" id="3.20.20.100">
    <property type="entry name" value="NADP-dependent oxidoreductase domain"/>
    <property type="match status" value="1"/>
</dbReference>
<dbReference type="Proteomes" id="UP000006591">
    <property type="component" value="Chromosome 11"/>
</dbReference>
<dbReference type="InterPro" id="IPR023210">
    <property type="entry name" value="NADP_OxRdtase_dom"/>
</dbReference>
<protein>
    <recommendedName>
        <fullName evidence="1">NADP-dependent oxidoreductase domain-containing protein</fullName>
    </recommendedName>
</protein>
<dbReference type="PANTHER" id="PTHR43147:SF2">
    <property type="entry name" value="NADP-DEPENDENT OXIDOREDUCTASE DOMAIN-CONTAINING PROTEIN"/>
    <property type="match status" value="1"/>
</dbReference>
<reference evidence="2" key="2">
    <citation type="submission" date="2018-04" db="EMBL/GenBank/DDBJ databases">
        <title>OnivRS2 (Oryza nivara Reference Sequence Version 2).</title>
        <authorList>
            <person name="Zhang J."/>
            <person name="Kudrna D."/>
            <person name="Lee S."/>
            <person name="Talag J."/>
            <person name="Rajasekar S."/>
            <person name="Welchert J."/>
            <person name="Hsing Y.-I."/>
            <person name="Wing R.A."/>
        </authorList>
    </citation>
    <scope>NUCLEOTIDE SEQUENCE [LARGE SCALE GENOMIC DNA]</scope>
    <source>
        <strain evidence="2">SL10</strain>
    </source>
</reference>
<dbReference type="Pfam" id="PF00248">
    <property type="entry name" value="Aldo_ket_red"/>
    <property type="match status" value="1"/>
</dbReference>
<sequence length="365" mass="40343">MSMPTFHLAPDLAVSRLCFGQPAPQTTLLLSLSRGFLLTQRPCVEGTMTMGEQSRLPESLRLLDAAFDAGVNFFDSAEMYPVPQRSETHGRSEEILGRWLRARWAPRDSVVLATKVAGPSGEMTWIRGGPASLDSRNIAEAIDGSYVPMFGETEYDPSHQYMSVPMEEQLLALGRAIDAGKIRYIGLSNETPYGLMKFLQLSRDSQLHSKILTVQNSYNLLCRNFDAGLAECCHHERISLLAYSPMAMGILSGKYYSSDDGGPPDARMNLFKGRYSEGESRYNLQNPKMKAAVKEYVKISAKHGISPAILAVAFVLRHPLVSSAVFGATEISQLTEVLQATRIHLSEEIVAEINEVHARYPNPCP</sequence>
<name>A0A0E0J4Z0_ORYNI</name>
<proteinExistence type="predicted"/>
<dbReference type="PANTHER" id="PTHR43147">
    <property type="entry name" value="PROTEIN TAS"/>
    <property type="match status" value="1"/>
</dbReference>
<dbReference type="Gramene" id="ONIVA11G21520.3">
    <property type="protein sequence ID" value="ONIVA11G21520.3"/>
    <property type="gene ID" value="ONIVA11G21520"/>
</dbReference>
<dbReference type="EnsemblPlants" id="ONIVA11G21520.3">
    <property type="protein sequence ID" value="ONIVA11G21520.3"/>
    <property type="gene ID" value="ONIVA11G21520"/>
</dbReference>
<dbReference type="SUPFAM" id="SSF51430">
    <property type="entry name" value="NAD(P)-linked oxidoreductase"/>
    <property type="match status" value="1"/>
</dbReference>
<keyword evidence="3" id="KW-1185">Reference proteome</keyword>
<dbReference type="InterPro" id="IPR036812">
    <property type="entry name" value="NAD(P)_OxRdtase_dom_sf"/>
</dbReference>